<dbReference type="GO" id="GO:0031177">
    <property type="term" value="F:phosphopantetheine binding"/>
    <property type="evidence" value="ECO:0007669"/>
    <property type="project" value="TreeGrafter"/>
</dbReference>
<evidence type="ECO:0000313" key="2">
    <source>
        <dbReference type="EMBL" id="MBV6325744.1"/>
    </source>
</evidence>
<dbReference type="GO" id="GO:0043041">
    <property type="term" value="P:amino acid activation for nonribosomal peptide biosynthetic process"/>
    <property type="evidence" value="ECO:0007669"/>
    <property type="project" value="TreeGrafter"/>
</dbReference>
<dbReference type="Proteomes" id="UP001155901">
    <property type="component" value="Unassembled WGS sequence"/>
</dbReference>
<dbReference type="GO" id="GO:0005737">
    <property type="term" value="C:cytoplasm"/>
    <property type="evidence" value="ECO:0007669"/>
    <property type="project" value="TreeGrafter"/>
</dbReference>
<dbReference type="GO" id="GO:0044550">
    <property type="term" value="P:secondary metabolite biosynthetic process"/>
    <property type="evidence" value="ECO:0007669"/>
    <property type="project" value="TreeGrafter"/>
</dbReference>
<dbReference type="Pfam" id="PF00501">
    <property type="entry name" value="AMP-binding"/>
    <property type="match status" value="1"/>
</dbReference>
<dbReference type="InterPro" id="IPR020845">
    <property type="entry name" value="AMP-binding_CS"/>
</dbReference>
<accession>A0AA41HJM7</accession>
<feature type="domain" description="AMP-dependent synthetase/ligase" evidence="1">
    <location>
        <begin position="125"/>
        <end position="285"/>
    </location>
</feature>
<comment type="caution">
    <text evidence="2">The sequence shown here is derived from an EMBL/GenBank/DDBJ whole genome shotgun (WGS) entry which is preliminary data.</text>
</comment>
<dbReference type="AlphaFoldDB" id="A0AA41HJM7"/>
<evidence type="ECO:0000259" key="1">
    <source>
        <dbReference type="Pfam" id="PF00501"/>
    </source>
</evidence>
<dbReference type="PANTHER" id="PTHR45527">
    <property type="entry name" value="NONRIBOSOMAL PEPTIDE SYNTHETASE"/>
    <property type="match status" value="1"/>
</dbReference>
<gene>
    <name evidence="2" type="ORF">KVP70_33080</name>
</gene>
<feature type="non-terminal residue" evidence="2">
    <location>
        <position position="286"/>
    </location>
</feature>
<sequence>FSSLLNYRHSSLPGGGRDDQAHAGWEGVEVVGGEERTNYPLTLSVDDFGDGFSLTAQVDQSVSAERICDYLQTALEGIVAALETAPQTALAEIGVLSAAERRQVLVEWNATAADYEQDVCLHELFERQAERTPHAVALVHEQRRVSYAELNAQANRLAHHLLALGVAPDVRVAICAERGVEMLVAMLATLKAGGCYVPLDPAYPRERLAYMLADSAPLVALSVGAGRAALDDIGGEVARIDLREQAALWSGQASANPQRHGLTPAHLAYVIYTSGSTGAPKGVMIE</sequence>
<dbReference type="InterPro" id="IPR000873">
    <property type="entry name" value="AMP-dep_synth/lig_dom"/>
</dbReference>
<name>A0AA41HJM7_9BURK</name>
<dbReference type="FunFam" id="3.40.50.980:FF:000001">
    <property type="entry name" value="Non-ribosomal peptide synthetase"/>
    <property type="match status" value="1"/>
</dbReference>
<dbReference type="PROSITE" id="PS00455">
    <property type="entry name" value="AMP_BINDING"/>
    <property type="match status" value="1"/>
</dbReference>
<feature type="non-terminal residue" evidence="2">
    <location>
        <position position="1"/>
    </location>
</feature>
<dbReference type="PANTHER" id="PTHR45527:SF1">
    <property type="entry name" value="FATTY ACID SYNTHASE"/>
    <property type="match status" value="1"/>
</dbReference>
<protein>
    <submittedName>
        <fullName evidence="2">AMP-binding protein</fullName>
    </submittedName>
</protein>
<reference evidence="2" key="1">
    <citation type="submission" date="2021-07" db="EMBL/GenBank/DDBJ databases">
        <title>Characterization of violacein-producing bacteria and related species.</title>
        <authorList>
            <person name="Wilson H.S."/>
            <person name="De Leon M.E."/>
        </authorList>
    </citation>
    <scope>NUCLEOTIDE SEQUENCE</scope>
    <source>
        <strain evidence="2">HSC-15S17</strain>
    </source>
</reference>
<evidence type="ECO:0000313" key="3">
    <source>
        <dbReference type="Proteomes" id="UP001155901"/>
    </source>
</evidence>
<dbReference type="EMBL" id="JAHTGR010000087">
    <property type="protein sequence ID" value="MBV6325744.1"/>
    <property type="molecule type" value="Genomic_DNA"/>
</dbReference>
<proteinExistence type="predicted"/>
<dbReference type="RefSeq" id="WP_217946681.1">
    <property type="nucleotide sequence ID" value="NZ_JAHTGR010000087.1"/>
</dbReference>
<organism evidence="2 3">
    <name type="scientific">Duganella violaceipulchra</name>
    <dbReference type="NCBI Taxonomy" id="2849652"/>
    <lineage>
        <taxon>Bacteria</taxon>
        <taxon>Pseudomonadati</taxon>
        <taxon>Pseudomonadota</taxon>
        <taxon>Betaproteobacteria</taxon>
        <taxon>Burkholderiales</taxon>
        <taxon>Oxalobacteraceae</taxon>
        <taxon>Telluria group</taxon>
        <taxon>Duganella</taxon>
    </lineage>
</organism>